<reference evidence="1 3" key="2">
    <citation type="journal article" date="2018" name="Plant J.">
        <title>The Physcomitrella patens chromosome-scale assembly reveals moss genome structure and evolution.</title>
        <authorList>
            <person name="Lang D."/>
            <person name="Ullrich K.K."/>
            <person name="Murat F."/>
            <person name="Fuchs J."/>
            <person name="Jenkins J."/>
            <person name="Haas F.B."/>
            <person name="Piednoel M."/>
            <person name="Gundlach H."/>
            <person name="Van Bel M."/>
            <person name="Meyberg R."/>
            <person name="Vives C."/>
            <person name="Morata J."/>
            <person name="Symeonidi A."/>
            <person name="Hiss M."/>
            <person name="Muchero W."/>
            <person name="Kamisugi Y."/>
            <person name="Saleh O."/>
            <person name="Blanc G."/>
            <person name="Decker E.L."/>
            <person name="van Gessel N."/>
            <person name="Grimwood J."/>
            <person name="Hayes R.D."/>
            <person name="Graham S.W."/>
            <person name="Gunter L.E."/>
            <person name="McDaniel S.F."/>
            <person name="Hoernstein S.N.W."/>
            <person name="Larsson A."/>
            <person name="Li F.W."/>
            <person name="Perroud P.F."/>
            <person name="Phillips J."/>
            <person name="Ranjan P."/>
            <person name="Rokshar D.S."/>
            <person name="Rothfels C.J."/>
            <person name="Schneider L."/>
            <person name="Shu S."/>
            <person name="Stevenson D.W."/>
            <person name="Thummler F."/>
            <person name="Tillich M."/>
            <person name="Villarreal Aguilar J.C."/>
            <person name="Widiez T."/>
            <person name="Wong G.K."/>
            <person name="Wymore A."/>
            <person name="Zhang Y."/>
            <person name="Zimmer A.D."/>
            <person name="Quatrano R.S."/>
            <person name="Mayer K.F.X."/>
            <person name="Goodstein D."/>
            <person name="Casacuberta J.M."/>
            <person name="Vandepoele K."/>
            <person name="Reski R."/>
            <person name="Cuming A.C."/>
            <person name="Tuskan G.A."/>
            <person name="Maumus F."/>
            <person name="Salse J."/>
            <person name="Schmutz J."/>
            <person name="Rensing S.A."/>
        </authorList>
    </citation>
    <scope>NUCLEOTIDE SEQUENCE [LARGE SCALE GENOMIC DNA]</scope>
    <source>
        <strain evidence="2 3">cv. Gransden 2004</strain>
    </source>
</reference>
<reference evidence="2" key="3">
    <citation type="submission" date="2020-12" db="UniProtKB">
        <authorList>
            <consortium name="EnsemblPlants"/>
        </authorList>
    </citation>
    <scope>IDENTIFICATION</scope>
</reference>
<evidence type="ECO:0000313" key="3">
    <source>
        <dbReference type="Proteomes" id="UP000006727"/>
    </source>
</evidence>
<name>A0A2K1KX10_PHYPA</name>
<dbReference type="Gramene" id="Pp3c3_33320V3.2">
    <property type="protein sequence ID" value="PAC:32942728.CDS.1"/>
    <property type="gene ID" value="Pp3c3_33320"/>
</dbReference>
<dbReference type="EnsemblPlants" id="Pp3c3_33320V3.2">
    <property type="protein sequence ID" value="PAC:32942728.CDS.1"/>
    <property type="gene ID" value="Pp3c3_33320"/>
</dbReference>
<evidence type="ECO:0000313" key="2">
    <source>
        <dbReference type="EnsemblPlants" id="PAC:32942727.CDS.1"/>
    </source>
</evidence>
<accession>A0A2K1KX10</accession>
<sequence>MPRQLEASQLVLEFTVTGDPLLHKHDTISLNPAIMRRRLVVEDFLSDEHVNFKPSTEKNTHTRLHNAVSLRTEGIGKLEVTLQLVRARFLVHMCVNDDDTARFHRGGFETIDTL</sequence>
<dbReference type="Gramene" id="Pp3c3_33320V3.1">
    <property type="protein sequence ID" value="PAC:32942727.CDS.1"/>
    <property type="gene ID" value="Pp3c3_33320"/>
</dbReference>
<dbReference type="EnsemblPlants" id="Pp3c3_33320V3.1">
    <property type="protein sequence ID" value="PAC:32942727.CDS.1"/>
    <property type="gene ID" value="Pp3c3_33320"/>
</dbReference>
<reference evidence="1 3" key="1">
    <citation type="journal article" date="2008" name="Science">
        <title>The Physcomitrella genome reveals evolutionary insights into the conquest of land by plants.</title>
        <authorList>
            <person name="Rensing S."/>
            <person name="Lang D."/>
            <person name="Zimmer A."/>
            <person name="Terry A."/>
            <person name="Salamov A."/>
            <person name="Shapiro H."/>
            <person name="Nishiyama T."/>
            <person name="Perroud P.-F."/>
            <person name="Lindquist E."/>
            <person name="Kamisugi Y."/>
            <person name="Tanahashi T."/>
            <person name="Sakakibara K."/>
            <person name="Fujita T."/>
            <person name="Oishi K."/>
            <person name="Shin-I T."/>
            <person name="Kuroki Y."/>
            <person name="Toyoda A."/>
            <person name="Suzuki Y."/>
            <person name="Hashimoto A."/>
            <person name="Yamaguchi K."/>
            <person name="Sugano A."/>
            <person name="Kohara Y."/>
            <person name="Fujiyama A."/>
            <person name="Anterola A."/>
            <person name="Aoki S."/>
            <person name="Ashton N."/>
            <person name="Barbazuk W.B."/>
            <person name="Barker E."/>
            <person name="Bennetzen J."/>
            <person name="Bezanilla M."/>
            <person name="Blankenship R."/>
            <person name="Cho S.H."/>
            <person name="Dutcher S."/>
            <person name="Estelle M."/>
            <person name="Fawcett J.A."/>
            <person name="Gundlach H."/>
            <person name="Hanada K."/>
            <person name="Heyl A."/>
            <person name="Hicks K.A."/>
            <person name="Hugh J."/>
            <person name="Lohr M."/>
            <person name="Mayer K."/>
            <person name="Melkozernov A."/>
            <person name="Murata T."/>
            <person name="Nelson D."/>
            <person name="Pils B."/>
            <person name="Prigge M."/>
            <person name="Reiss B."/>
            <person name="Renner T."/>
            <person name="Rombauts S."/>
            <person name="Rushton P."/>
            <person name="Sanderfoot A."/>
            <person name="Schween G."/>
            <person name="Shiu S.-H."/>
            <person name="Stueber K."/>
            <person name="Theodoulou F.L."/>
            <person name="Tu H."/>
            <person name="Van de Peer Y."/>
            <person name="Verrier P.J."/>
            <person name="Waters E."/>
            <person name="Wood A."/>
            <person name="Yang L."/>
            <person name="Cove D."/>
            <person name="Cuming A."/>
            <person name="Hasebe M."/>
            <person name="Lucas S."/>
            <person name="Mishler D.B."/>
            <person name="Reski R."/>
            <person name="Grigoriev I."/>
            <person name="Quatrano R.S."/>
            <person name="Boore J.L."/>
        </authorList>
    </citation>
    <scope>NUCLEOTIDE SEQUENCE [LARGE SCALE GENOMIC DNA]</scope>
    <source>
        <strain evidence="2 3">cv. Gransden 2004</strain>
    </source>
</reference>
<protein>
    <submittedName>
        <fullName evidence="1 2">Uncharacterized protein</fullName>
    </submittedName>
</protein>
<organism evidence="1">
    <name type="scientific">Physcomitrium patens</name>
    <name type="common">Spreading-leaved earth moss</name>
    <name type="synonym">Physcomitrella patens</name>
    <dbReference type="NCBI Taxonomy" id="3218"/>
    <lineage>
        <taxon>Eukaryota</taxon>
        <taxon>Viridiplantae</taxon>
        <taxon>Streptophyta</taxon>
        <taxon>Embryophyta</taxon>
        <taxon>Bryophyta</taxon>
        <taxon>Bryophytina</taxon>
        <taxon>Bryopsida</taxon>
        <taxon>Funariidae</taxon>
        <taxon>Funariales</taxon>
        <taxon>Funariaceae</taxon>
        <taxon>Physcomitrium</taxon>
    </lineage>
</organism>
<gene>
    <name evidence="1" type="ORF">PHYPA_005320</name>
</gene>
<proteinExistence type="predicted"/>
<keyword evidence="3" id="KW-1185">Reference proteome</keyword>
<dbReference type="InParanoid" id="A0A2K1KX10"/>
<dbReference type="EMBL" id="ABEU02000003">
    <property type="protein sequence ID" value="PNR58325.1"/>
    <property type="molecule type" value="Genomic_DNA"/>
</dbReference>
<dbReference type="AlphaFoldDB" id="A0A2K1KX10"/>
<dbReference type="Proteomes" id="UP000006727">
    <property type="component" value="Chromosome 3"/>
</dbReference>
<evidence type="ECO:0000313" key="1">
    <source>
        <dbReference type="EMBL" id="PNR58325.1"/>
    </source>
</evidence>